<dbReference type="OrthoDB" id="8689330at2"/>
<dbReference type="RefSeq" id="WP_105591882.1">
    <property type="nucleotide sequence ID" value="NZ_PDET01000003.1"/>
</dbReference>
<dbReference type="InterPro" id="IPR036388">
    <property type="entry name" value="WH-like_DNA-bd_sf"/>
</dbReference>
<dbReference type="SUPFAM" id="SSF48008">
    <property type="entry name" value="GntR ligand-binding domain-like"/>
    <property type="match status" value="1"/>
</dbReference>
<evidence type="ECO:0000256" key="2">
    <source>
        <dbReference type="ARBA" id="ARBA00023125"/>
    </source>
</evidence>
<dbReference type="Gene3D" id="1.10.10.10">
    <property type="entry name" value="Winged helix-like DNA-binding domain superfamily/Winged helix DNA-binding domain"/>
    <property type="match status" value="1"/>
</dbReference>
<dbReference type="CDD" id="cd07377">
    <property type="entry name" value="WHTH_GntR"/>
    <property type="match status" value="1"/>
</dbReference>
<accession>A0A2S9IF90</accession>
<dbReference type="GO" id="GO:0003677">
    <property type="term" value="F:DNA binding"/>
    <property type="evidence" value="ECO:0007669"/>
    <property type="project" value="UniProtKB-KW"/>
</dbReference>
<dbReference type="Pfam" id="PF07729">
    <property type="entry name" value="FCD"/>
    <property type="match status" value="1"/>
</dbReference>
<dbReference type="Proteomes" id="UP000239181">
    <property type="component" value="Unassembled WGS sequence"/>
</dbReference>
<dbReference type="Pfam" id="PF00392">
    <property type="entry name" value="GntR"/>
    <property type="match status" value="1"/>
</dbReference>
<dbReference type="PROSITE" id="PS50949">
    <property type="entry name" value="HTH_GNTR"/>
    <property type="match status" value="1"/>
</dbReference>
<keyword evidence="2" id="KW-0238">DNA-binding</keyword>
<reference evidence="5 6" key="1">
    <citation type="submission" date="2017-10" db="EMBL/GenBank/DDBJ databases">
        <title>Draft genome of two endophytic bacteria isolated from 'guarana' Paullinia cupana (Mart.) Ducke.</title>
        <authorList>
            <person name="Siqueira K.A."/>
            <person name="Liotti R.G."/>
            <person name="Mendes T.A."/>
            <person name="Soares M.A."/>
        </authorList>
    </citation>
    <scope>NUCLEOTIDE SEQUENCE [LARGE SCALE GENOMIC DNA]</scope>
    <source>
        <strain evidence="5 6">342</strain>
    </source>
</reference>
<dbReference type="PANTHER" id="PTHR43537">
    <property type="entry name" value="TRANSCRIPTIONAL REGULATOR, GNTR FAMILY"/>
    <property type="match status" value="1"/>
</dbReference>
<dbReference type="InterPro" id="IPR008920">
    <property type="entry name" value="TF_FadR/GntR_C"/>
</dbReference>
<dbReference type="SMART" id="SM00345">
    <property type="entry name" value="HTH_GNTR"/>
    <property type="match status" value="1"/>
</dbReference>
<feature type="domain" description="HTH gntR-type" evidence="4">
    <location>
        <begin position="6"/>
        <end position="73"/>
    </location>
</feature>
<name>A0A2S9IF90_9GAMM</name>
<dbReference type="PANTHER" id="PTHR43537:SF41">
    <property type="entry name" value="TRANSCRIPTIONAL REGULATORY PROTEIN"/>
    <property type="match status" value="1"/>
</dbReference>
<evidence type="ECO:0000256" key="1">
    <source>
        <dbReference type="ARBA" id="ARBA00023015"/>
    </source>
</evidence>
<dbReference type="Gene3D" id="1.20.120.530">
    <property type="entry name" value="GntR ligand-binding domain-like"/>
    <property type="match status" value="1"/>
</dbReference>
<evidence type="ECO:0000259" key="4">
    <source>
        <dbReference type="PROSITE" id="PS50949"/>
    </source>
</evidence>
<sequence length="220" mass="24493">MTLKTQSTASLLADRLRAMINNGTLTEGTRLVERDLASQFSVSRVPMREAIRLLEQEGLVDLYLNRGAVVRTLSADDICHIYHLRALLEGDAIFHSVPDFDAESLARAELVHHLLGGANDTEKQGALNLEFHNILYAACGNPRQLLLIAELRNQIERYEHLQRKLLADTPMFQDEHAAILDACRDGDAEKAREMTIEHILSAGKIVLDAVARSAERKSSS</sequence>
<dbReference type="InterPro" id="IPR000524">
    <property type="entry name" value="Tscrpt_reg_HTH_GntR"/>
</dbReference>
<dbReference type="SMART" id="SM00895">
    <property type="entry name" value="FCD"/>
    <property type="match status" value="1"/>
</dbReference>
<comment type="caution">
    <text evidence="5">The sequence shown here is derived from an EMBL/GenBank/DDBJ whole genome shotgun (WGS) entry which is preliminary data.</text>
</comment>
<dbReference type="SUPFAM" id="SSF46785">
    <property type="entry name" value="Winged helix' DNA-binding domain"/>
    <property type="match status" value="1"/>
</dbReference>
<proteinExistence type="predicted"/>
<evidence type="ECO:0000313" key="6">
    <source>
        <dbReference type="Proteomes" id="UP000239181"/>
    </source>
</evidence>
<dbReference type="EMBL" id="PDET01000003">
    <property type="protein sequence ID" value="PRD16439.1"/>
    <property type="molecule type" value="Genomic_DNA"/>
</dbReference>
<evidence type="ECO:0000256" key="3">
    <source>
        <dbReference type="ARBA" id="ARBA00023163"/>
    </source>
</evidence>
<dbReference type="InterPro" id="IPR036390">
    <property type="entry name" value="WH_DNA-bd_sf"/>
</dbReference>
<dbReference type="InterPro" id="IPR011711">
    <property type="entry name" value="GntR_C"/>
</dbReference>
<dbReference type="GO" id="GO:0003700">
    <property type="term" value="F:DNA-binding transcription factor activity"/>
    <property type="evidence" value="ECO:0007669"/>
    <property type="project" value="InterPro"/>
</dbReference>
<gene>
    <name evidence="5" type="ORF">CQW29_06430</name>
</gene>
<evidence type="ECO:0000313" key="5">
    <source>
        <dbReference type="EMBL" id="PRD16439.1"/>
    </source>
</evidence>
<protein>
    <submittedName>
        <fullName evidence="5">GntR family transcriptional regulator</fullName>
    </submittedName>
</protein>
<keyword evidence="3" id="KW-0804">Transcription</keyword>
<organism evidence="5 6">
    <name type="scientific">Pantoea coffeiphila</name>
    <dbReference type="NCBI Taxonomy" id="1465635"/>
    <lineage>
        <taxon>Bacteria</taxon>
        <taxon>Pseudomonadati</taxon>
        <taxon>Pseudomonadota</taxon>
        <taxon>Gammaproteobacteria</taxon>
        <taxon>Enterobacterales</taxon>
        <taxon>Erwiniaceae</taxon>
        <taxon>Pantoea</taxon>
    </lineage>
</organism>
<keyword evidence="1" id="KW-0805">Transcription regulation</keyword>
<dbReference type="AlphaFoldDB" id="A0A2S9IF90"/>
<dbReference type="PRINTS" id="PR00035">
    <property type="entry name" value="HTHGNTR"/>
</dbReference>
<keyword evidence="6" id="KW-1185">Reference proteome</keyword>